<comment type="caution">
    <text evidence="2">The sequence shown here is derived from an EMBL/GenBank/DDBJ whole genome shotgun (WGS) entry which is preliminary data.</text>
</comment>
<evidence type="ECO:0000256" key="1">
    <source>
        <dbReference type="SAM" id="Phobius"/>
    </source>
</evidence>
<organism evidence="2 3">
    <name type="scientific">Candidatus Chisholmbacteria bacterium RIFCSPHIGHO2_01_FULL_48_12</name>
    <dbReference type="NCBI Taxonomy" id="1797589"/>
    <lineage>
        <taxon>Bacteria</taxon>
        <taxon>Candidatus Chisholmiibacteriota</taxon>
    </lineage>
</organism>
<keyword evidence="1" id="KW-1133">Transmembrane helix</keyword>
<gene>
    <name evidence="2" type="ORF">A2784_02395</name>
</gene>
<dbReference type="STRING" id="1797589.A2784_02395"/>
<keyword evidence="1" id="KW-0472">Membrane</keyword>
<feature type="transmembrane region" description="Helical" evidence="1">
    <location>
        <begin position="72"/>
        <end position="93"/>
    </location>
</feature>
<dbReference type="EMBL" id="MHCH01000007">
    <property type="protein sequence ID" value="OGY18957.1"/>
    <property type="molecule type" value="Genomic_DNA"/>
</dbReference>
<feature type="transmembrane region" description="Helical" evidence="1">
    <location>
        <begin position="44"/>
        <end position="65"/>
    </location>
</feature>
<dbReference type="Proteomes" id="UP000177324">
    <property type="component" value="Unassembled WGS sequence"/>
</dbReference>
<proteinExistence type="predicted"/>
<sequence>MKWLVALAIGSGMMVAVTYRRLPPEIPLWFSRPWGAAQLAPKLWVVILPGSMLLISIGAIVAARMVDQKERLLAQMIMGGSIVIDFLLAYALLRIINLSL</sequence>
<name>A0A1G1VUS3_9BACT</name>
<accession>A0A1G1VUS3</accession>
<reference evidence="2 3" key="1">
    <citation type="journal article" date="2016" name="Nat. Commun.">
        <title>Thousands of microbial genomes shed light on interconnected biogeochemical processes in an aquifer system.</title>
        <authorList>
            <person name="Anantharaman K."/>
            <person name="Brown C.T."/>
            <person name="Hug L.A."/>
            <person name="Sharon I."/>
            <person name="Castelle C.J."/>
            <person name="Probst A.J."/>
            <person name="Thomas B.C."/>
            <person name="Singh A."/>
            <person name="Wilkins M.J."/>
            <person name="Karaoz U."/>
            <person name="Brodie E.L."/>
            <person name="Williams K.H."/>
            <person name="Hubbard S.S."/>
            <person name="Banfield J.F."/>
        </authorList>
    </citation>
    <scope>NUCLEOTIDE SEQUENCE [LARGE SCALE GENOMIC DNA]</scope>
</reference>
<dbReference type="AlphaFoldDB" id="A0A1G1VUS3"/>
<keyword evidence="1" id="KW-0812">Transmembrane</keyword>
<protein>
    <recommendedName>
        <fullName evidence="4">DUF1648 domain-containing protein</fullName>
    </recommendedName>
</protein>
<evidence type="ECO:0008006" key="4">
    <source>
        <dbReference type="Google" id="ProtNLM"/>
    </source>
</evidence>
<evidence type="ECO:0000313" key="3">
    <source>
        <dbReference type="Proteomes" id="UP000177324"/>
    </source>
</evidence>
<evidence type="ECO:0000313" key="2">
    <source>
        <dbReference type="EMBL" id="OGY18957.1"/>
    </source>
</evidence>